<evidence type="ECO:0000313" key="2">
    <source>
        <dbReference type="Proteomes" id="UP000054144"/>
    </source>
</evidence>
<name>A0A0D7ARX8_9AGAR</name>
<keyword evidence="2" id="KW-1185">Reference proteome</keyword>
<accession>A0A0D7ARX8</accession>
<proteinExistence type="predicted"/>
<organism evidence="1 2">
    <name type="scientific">Fistulina hepatica ATCC 64428</name>
    <dbReference type="NCBI Taxonomy" id="1128425"/>
    <lineage>
        <taxon>Eukaryota</taxon>
        <taxon>Fungi</taxon>
        <taxon>Dikarya</taxon>
        <taxon>Basidiomycota</taxon>
        <taxon>Agaricomycotina</taxon>
        <taxon>Agaricomycetes</taxon>
        <taxon>Agaricomycetidae</taxon>
        <taxon>Agaricales</taxon>
        <taxon>Fistulinaceae</taxon>
        <taxon>Fistulina</taxon>
    </lineage>
</organism>
<reference evidence="1 2" key="1">
    <citation type="journal article" date="2015" name="Fungal Genet. Biol.">
        <title>Evolution of novel wood decay mechanisms in Agaricales revealed by the genome sequences of Fistulina hepatica and Cylindrobasidium torrendii.</title>
        <authorList>
            <person name="Floudas D."/>
            <person name="Held B.W."/>
            <person name="Riley R."/>
            <person name="Nagy L.G."/>
            <person name="Koehler G."/>
            <person name="Ransdell A.S."/>
            <person name="Younus H."/>
            <person name="Chow J."/>
            <person name="Chiniquy J."/>
            <person name="Lipzen A."/>
            <person name="Tritt A."/>
            <person name="Sun H."/>
            <person name="Haridas S."/>
            <person name="LaButti K."/>
            <person name="Ohm R.A."/>
            <person name="Kues U."/>
            <person name="Blanchette R.A."/>
            <person name="Grigoriev I.V."/>
            <person name="Minto R.E."/>
            <person name="Hibbett D.S."/>
        </authorList>
    </citation>
    <scope>NUCLEOTIDE SEQUENCE [LARGE SCALE GENOMIC DNA]</scope>
    <source>
        <strain evidence="1 2">ATCC 64428</strain>
    </source>
</reference>
<dbReference type="EMBL" id="KN881606">
    <property type="protein sequence ID" value="KIY53573.1"/>
    <property type="molecule type" value="Genomic_DNA"/>
</dbReference>
<evidence type="ECO:0000313" key="1">
    <source>
        <dbReference type="EMBL" id="KIY53573.1"/>
    </source>
</evidence>
<protein>
    <submittedName>
        <fullName evidence="1">Uncharacterized protein</fullName>
    </submittedName>
</protein>
<sequence length="177" mass="20027">MAPNLQHFRADIALYAFDGLRLCLRTWRHSLRTLRISVPLSHYQPTDGAAQSASINDAVSELTALQALSVSDDLVLLGTLRCCVAPIEYILYRVSAENMQELLGVLSSPDVLPTLRVFRSVHPYPELQRVRNVLVNPPSWHPCDDPYDRHMYGPIKPMKEKILNYYGDSFDGDKSTE</sequence>
<dbReference type="Proteomes" id="UP000054144">
    <property type="component" value="Unassembled WGS sequence"/>
</dbReference>
<gene>
    <name evidence="1" type="ORF">FISHEDRAFT_68787</name>
</gene>
<dbReference type="AlphaFoldDB" id="A0A0D7ARX8"/>